<dbReference type="Proteomes" id="UP000053660">
    <property type="component" value="Unassembled WGS sequence"/>
</dbReference>
<feature type="region of interest" description="Disordered" evidence="1">
    <location>
        <begin position="26"/>
        <end position="46"/>
    </location>
</feature>
<protein>
    <submittedName>
        <fullName evidence="2">Uncharacterized protein</fullName>
    </submittedName>
</protein>
<evidence type="ECO:0000256" key="1">
    <source>
        <dbReference type="SAM" id="MobiDB-lite"/>
    </source>
</evidence>
<sequence>MAAFCYPHETVDFVRTGIAHSEMAYERFQQSPQPPKKESVDLSPPK</sequence>
<dbReference type="AlphaFoldDB" id="A0A0B1S9K7"/>
<name>A0A0B1S9K7_OESDE</name>
<evidence type="ECO:0000313" key="2">
    <source>
        <dbReference type="EMBL" id="KHJ79920.1"/>
    </source>
</evidence>
<proteinExistence type="predicted"/>
<gene>
    <name evidence="2" type="ORF">OESDEN_20417</name>
</gene>
<dbReference type="EMBL" id="KN602614">
    <property type="protein sequence ID" value="KHJ79920.1"/>
    <property type="molecule type" value="Genomic_DNA"/>
</dbReference>
<evidence type="ECO:0000313" key="3">
    <source>
        <dbReference type="Proteomes" id="UP000053660"/>
    </source>
</evidence>
<keyword evidence="3" id="KW-1185">Reference proteome</keyword>
<organism evidence="2 3">
    <name type="scientific">Oesophagostomum dentatum</name>
    <name type="common">Nodular worm</name>
    <dbReference type="NCBI Taxonomy" id="61180"/>
    <lineage>
        <taxon>Eukaryota</taxon>
        <taxon>Metazoa</taxon>
        <taxon>Ecdysozoa</taxon>
        <taxon>Nematoda</taxon>
        <taxon>Chromadorea</taxon>
        <taxon>Rhabditida</taxon>
        <taxon>Rhabditina</taxon>
        <taxon>Rhabditomorpha</taxon>
        <taxon>Strongyloidea</taxon>
        <taxon>Strongylidae</taxon>
        <taxon>Oesophagostomum</taxon>
    </lineage>
</organism>
<dbReference type="OrthoDB" id="5973346at2759"/>
<accession>A0A0B1S9K7</accession>
<reference evidence="2 3" key="1">
    <citation type="submission" date="2014-03" db="EMBL/GenBank/DDBJ databases">
        <title>Draft genome of the hookworm Oesophagostomum dentatum.</title>
        <authorList>
            <person name="Mitreva M."/>
        </authorList>
    </citation>
    <scope>NUCLEOTIDE SEQUENCE [LARGE SCALE GENOMIC DNA]</scope>
    <source>
        <strain evidence="2 3">OD-Hann</strain>
    </source>
</reference>